<evidence type="ECO:0000256" key="1">
    <source>
        <dbReference type="ARBA" id="ARBA00022801"/>
    </source>
</evidence>
<dbReference type="Pfam" id="PF00561">
    <property type="entry name" value="Abhydrolase_1"/>
    <property type="match status" value="1"/>
</dbReference>
<dbReference type="PRINTS" id="PR00412">
    <property type="entry name" value="EPOXHYDRLASE"/>
</dbReference>
<dbReference type="Proteomes" id="UP001549320">
    <property type="component" value="Unassembled WGS sequence"/>
</dbReference>
<gene>
    <name evidence="3" type="ORF">ABIE13_002894</name>
</gene>
<dbReference type="EC" id="3.3.-.-" evidence="3"/>
<dbReference type="InterPro" id="IPR029058">
    <property type="entry name" value="AB_hydrolase_fold"/>
</dbReference>
<proteinExistence type="predicted"/>
<accession>A0ABV2QB39</accession>
<keyword evidence="4" id="KW-1185">Reference proteome</keyword>
<name>A0ABV2QB39_9BURK</name>
<dbReference type="RefSeq" id="WP_354444449.1">
    <property type="nucleotide sequence ID" value="NZ_JBEPSH010000005.1"/>
</dbReference>
<evidence type="ECO:0000313" key="3">
    <source>
        <dbReference type="EMBL" id="MET4577783.1"/>
    </source>
</evidence>
<dbReference type="EMBL" id="JBEPSH010000005">
    <property type="protein sequence ID" value="MET4577783.1"/>
    <property type="molecule type" value="Genomic_DNA"/>
</dbReference>
<dbReference type="Gene3D" id="3.40.50.1820">
    <property type="entry name" value="alpha/beta hydrolase"/>
    <property type="match status" value="1"/>
</dbReference>
<organism evidence="3 4">
    <name type="scientific">Ottowia thiooxydans</name>
    <dbReference type="NCBI Taxonomy" id="219182"/>
    <lineage>
        <taxon>Bacteria</taxon>
        <taxon>Pseudomonadati</taxon>
        <taxon>Pseudomonadota</taxon>
        <taxon>Betaproteobacteria</taxon>
        <taxon>Burkholderiales</taxon>
        <taxon>Comamonadaceae</taxon>
        <taxon>Ottowia</taxon>
    </lineage>
</organism>
<comment type="caution">
    <text evidence="3">The sequence shown here is derived from an EMBL/GenBank/DDBJ whole genome shotgun (WGS) entry which is preliminary data.</text>
</comment>
<evidence type="ECO:0000313" key="4">
    <source>
        <dbReference type="Proteomes" id="UP001549320"/>
    </source>
</evidence>
<keyword evidence="1 3" id="KW-0378">Hydrolase</keyword>
<dbReference type="PRINTS" id="PR00111">
    <property type="entry name" value="ABHYDROLASE"/>
</dbReference>
<dbReference type="GO" id="GO:0016787">
    <property type="term" value="F:hydrolase activity"/>
    <property type="evidence" value="ECO:0007669"/>
    <property type="project" value="UniProtKB-KW"/>
</dbReference>
<reference evidence="3 4" key="1">
    <citation type="submission" date="2024-06" db="EMBL/GenBank/DDBJ databases">
        <title>Sorghum-associated microbial communities from plants grown in Nebraska, USA.</title>
        <authorList>
            <person name="Schachtman D."/>
        </authorList>
    </citation>
    <scope>NUCLEOTIDE SEQUENCE [LARGE SCALE GENOMIC DNA]</scope>
    <source>
        <strain evidence="3 4">2709</strain>
    </source>
</reference>
<sequence>MIETWMAKLPHGIELSCRSAGQRGRPVLLFLHGFPEAAFAWDELLGHFAQPEHGGYRCVAPNLRGYEHSSSPHEVSAYRAKPLLEDVTALITSECGPGGQLAGLIAHDWGGALAWNLASARPELMHRLVIINSPHPQTFLRELKHSAAQQAASAYMNFLIRPDAERLLAANDFARLWPFFDAMGASGAGVPDAPQSLPDGAGWMTDSLRAQYRAVWSGNAPSSHGAGLTGGLNYYRASPLRPPSKEDPAAAHIDLPPEAFKVTLPTLVLWAMQDSALPPSLTDGLEQWVPHLVLTRIERATHWVVHEQPARLAAEIRSFLRTV</sequence>
<dbReference type="PANTHER" id="PTHR43329">
    <property type="entry name" value="EPOXIDE HYDROLASE"/>
    <property type="match status" value="1"/>
</dbReference>
<feature type="domain" description="AB hydrolase-1" evidence="2">
    <location>
        <begin position="26"/>
        <end position="308"/>
    </location>
</feature>
<evidence type="ECO:0000259" key="2">
    <source>
        <dbReference type="Pfam" id="PF00561"/>
    </source>
</evidence>
<dbReference type="InterPro" id="IPR000639">
    <property type="entry name" value="Epox_hydrolase-like"/>
</dbReference>
<dbReference type="InterPro" id="IPR000073">
    <property type="entry name" value="AB_hydrolase_1"/>
</dbReference>
<protein>
    <submittedName>
        <fullName evidence="3">Pimeloyl-ACP methyl ester carboxylesterase</fullName>
        <ecNumber evidence="3">3.3.-.-</ecNumber>
    </submittedName>
</protein>
<dbReference type="SUPFAM" id="SSF53474">
    <property type="entry name" value="alpha/beta-Hydrolases"/>
    <property type="match status" value="1"/>
</dbReference>